<protein>
    <submittedName>
        <fullName evidence="6">DsbA family protein</fullName>
    </submittedName>
</protein>
<name>A0ABX7C8E5_9HYPH</name>
<evidence type="ECO:0000313" key="6">
    <source>
        <dbReference type="EMBL" id="QQR40535.1"/>
    </source>
</evidence>
<dbReference type="Proteomes" id="UP000595857">
    <property type="component" value="Chromosome"/>
</dbReference>
<proteinExistence type="predicted"/>
<dbReference type="PANTHER" id="PTHR13887:SF14">
    <property type="entry name" value="DISULFIDE BOND FORMATION PROTEIN D"/>
    <property type="match status" value="1"/>
</dbReference>
<dbReference type="InterPro" id="IPR013766">
    <property type="entry name" value="Thioredoxin_domain"/>
</dbReference>
<organism evidence="6 7">
    <name type="scientific">Devosia rhizoryzae</name>
    <dbReference type="NCBI Taxonomy" id="2774137"/>
    <lineage>
        <taxon>Bacteria</taxon>
        <taxon>Pseudomonadati</taxon>
        <taxon>Pseudomonadota</taxon>
        <taxon>Alphaproteobacteria</taxon>
        <taxon>Hyphomicrobiales</taxon>
        <taxon>Devosiaceae</taxon>
        <taxon>Devosia</taxon>
    </lineage>
</organism>
<keyword evidence="7" id="KW-1185">Reference proteome</keyword>
<dbReference type="SUPFAM" id="SSF52833">
    <property type="entry name" value="Thioredoxin-like"/>
    <property type="match status" value="1"/>
</dbReference>
<reference evidence="6 7" key="1">
    <citation type="submission" date="2021-01" db="EMBL/GenBank/DDBJ databases">
        <title>Genome seq and assembly of Devosia sp. LEGU1.</title>
        <authorList>
            <person name="Chhetri G."/>
        </authorList>
    </citation>
    <scope>NUCLEOTIDE SEQUENCE [LARGE SCALE GENOMIC DNA]</scope>
    <source>
        <strain evidence="6 7">LEGU1</strain>
    </source>
</reference>
<dbReference type="CDD" id="cd03023">
    <property type="entry name" value="DsbA_Com1_like"/>
    <property type="match status" value="1"/>
</dbReference>
<dbReference type="Gene3D" id="3.40.30.10">
    <property type="entry name" value="Glutaredoxin"/>
    <property type="match status" value="1"/>
</dbReference>
<evidence type="ECO:0000256" key="1">
    <source>
        <dbReference type="ARBA" id="ARBA00022729"/>
    </source>
</evidence>
<keyword evidence="3" id="KW-1015">Disulfide bond</keyword>
<dbReference type="Pfam" id="PF01323">
    <property type="entry name" value="DSBA"/>
    <property type="match status" value="1"/>
</dbReference>
<evidence type="ECO:0000313" key="7">
    <source>
        <dbReference type="Proteomes" id="UP000595857"/>
    </source>
</evidence>
<gene>
    <name evidence="6" type="ORF">JI748_05920</name>
</gene>
<dbReference type="PANTHER" id="PTHR13887">
    <property type="entry name" value="GLUTATHIONE S-TRANSFERASE KAPPA"/>
    <property type="match status" value="1"/>
</dbReference>
<feature type="domain" description="Thioredoxin" evidence="5">
    <location>
        <begin position="86"/>
        <end position="277"/>
    </location>
</feature>
<accession>A0ABX7C8E5</accession>
<evidence type="ECO:0000259" key="5">
    <source>
        <dbReference type="PROSITE" id="PS51352"/>
    </source>
</evidence>
<dbReference type="RefSeq" id="WP_201635931.1">
    <property type="nucleotide sequence ID" value="NZ_CP068046.1"/>
</dbReference>
<evidence type="ECO:0000256" key="2">
    <source>
        <dbReference type="ARBA" id="ARBA00023002"/>
    </source>
</evidence>
<keyword evidence="2" id="KW-0560">Oxidoreductase</keyword>
<keyword evidence="1" id="KW-0732">Signal</keyword>
<dbReference type="EMBL" id="CP068046">
    <property type="protein sequence ID" value="QQR40535.1"/>
    <property type="molecule type" value="Genomic_DNA"/>
</dbReference>
<sequence length="284" mass="30679">MNRLSFVLVAVAGILAGALGFALLNQPEPEMDAVAVRAIVEQVLSEQRAAAEPTPIETAEIDPAVLNPLIEEYLLSDPKVLQRMSVALEETMRSEEAETTRTALAEYRTAIFESPTDVVLGNPEGDVTLVEFFDYNCGYCRSALPDMAALLAEDPNLKVVLKEFPILSNESIDAARVAVLVGQEDVDYWQFHEALFSSRGKVDKETALTAAAGLGLSQVDLELRMGEPSVAQSIQKSYEIAQALGITGTPTYIIGDEIIPGAIGADELRSRIADMRECGKSQCS</sequence>
<evidence type="ECO:0000256" key="4">
    <source>
        <dbReference type="ARBA" id="ARBA00023284"/>
    </source>
</evidence>
<evidence type="ECO:0000256" key="3">
    <source>
        <dbReference type="ARBA" id="ARBA00023157"/>
    </source>
</evidence>
<dbReference type="InterPro" id="IPR001853">
    <property type="entry name" value="DSBA-like_thioredoxin_dom"/>
</dbReference>
<dbReference type="InterPro" id="IPR036249">
    <property type="entry name" value="Thioredoxin-like_sf"/>
</dbReference>
<dbReference type="PROSITE" id="PS51352">
    <property type="entry name" value="THIOREDOXIN_2"/>
    <property type="match status" value="1"/>
</dbReference>
<keyword evidence="4" id="KW-0676">Redox-active center</keyword>